<evidence type="ECO:0000256" key="2">
    <source>
        <dbReference type="ARBA" id="ARBA00023315"/>
    </source>
</evidence>
<keyword evidence="6" id="KW-1185">Reference proteome</keyword>
<dbReference type="STRING" id="3880.A0A072TX26"/>
<evidence type="ECO:0000256" key="1">
    <source>
        <dbReference type="ARBA" id="ARBA00022679"/>
    </source>
</evidence>
<accession>A0A072TX26</accession>
<dbReference type="InterPro" id="IPR023213">
    <property type="entry name" value="CAT-like_dom_sf"/>
</dbReference>
<proteinExistence type="predicted"/>
<evidence type="ECO:0000313" key="4">
    <source>
        <dbReference type="EMBL" id="RHN44479.1"/>
    </source>
</evidence>
<dbReference type="AlphaFoldDB" id="A0A072TX26"/>
<reference evidence="5" key="3">
    <citation type="submission" date="2015-04" db="UniProtKB">
        <authorList>
            <consortium name="EnsemblPlants"/>
        </authorList>
    </citation>
    <scope>IDENTIFICATION</scope>
    <source>
        <strain evidence="5">cv. Jemalong A17</strain>
    </source>
</reference>
<evidence type="ECO:0000313" key="3">
    <source>
        <dbReference type="EMBL" id="KEH21741.1"/>
    </source>
</evidence>
<reference evidence="4" key="5">
    <citation type="journal article" date="2018" name="Nat. Plants">
        <title>Whole-genome landscape of Medicago truncatula symbiotic genes.</title>
        <authorList>
            <person name="Pecrix Y."/>
            <person name="Gamas P."/>
            <person name="Carrere S."/>
        </authorList>
    </citation>
    <scope>NUCLEOTIDE SEQUENCE</scope>
    <source>
        <tissue evidence="4">Leaves</tissue>
    </source>
</reference>
<organism evidence="3 6">
    <name type="scientific">Medicago truncatula</name>
    <name type="common">Barrel medic</name>
    <name type="synonym">Medicago tribuloides</name>
    <dbReference type="NCBI Taxonomy" id="3880"/>
    <lineage>
        <taxon>Eukaryota</taxon>
        <taxon>Viridiplantae</taxon>
        <taxon>Streptophyta</taxon>
        <taxon>Embryophyta</taxon>
        <taxon>Tracheophyta</taxon>
        <taxon>Spermatophyta</taxon>
        <taxon>Magnoliopsida</taxon>
        <taxon>eudicotyledons</taxon>
        <taxon>Gunneridae</taxon>
        <taxon>Pentapetalae</taxon>
        <taxon>rosids</taxon>
        <taxon>fabids</taxon>
        <taxon>Fabales</taxon>
        <taxon>Fabaceae</taxon>
        <taxon>Papilionoideae</taxon>
        <taxon>50 kb inversion clade</taxon>
        <taxon>NPAAA clade</taxon>
        <taxon>Hologalegina</taxon>
        <taxon>IRL clade</taxon>
        <taxon>Trifolieae</taxon>
        <taxon>Medicago</taxon>
    </lineage>
</organism>
<dbReference type="EMBL" id="CM001223">
    <property type="protein sequence ID" value="KEH21741.1"/>
    <property type="molecule type" value="Genomic_DNA"/>
</dbReference>
<reference evidence="3 6" key="2">
    <citation type="journal article" date="2014" name="BMC Genomics">
        <title>An improved genome release (version Mt4.0) for the model legume Medicago truncatula.</title>
        <authorList>
            <person name="Tang H."/>
            <person name="Krishnakumar V."/>
            <person name="Bidwell S."/>
            <person name="Rosen B."/>
            <person name="Chan A."/>
            <person name="Zhou S."/>
            <person name="Gentzbittel L."/>
            <person name="Childs K.L."/>
            <person name="Yandell M."/>
            <person name="Gundlach H."/>
            <person name="Mayer K.F."/>
            <person name="Schwartz D.C."/>
            <person name="Town C.D."/>
        </authorList>
    </citation>
    <scope>GENOME REANNOTATION</scope>
    <source>
        <strain evidence="3">A17</strain>
        <strain evidence="5 6">cv. Jemalong A17</strain>
    </source>
</reference>
<dbReference type="Proteomes" id="UP000265566">
    <property type="component" value="Chromosome 7"/>
</dbReference>
<dbReference type="InterPro" id="IPR051504">
    <property type="entry name" value="Plant_metabolite_acyltrans"/>
</dbReference>
<gene>
    <name evidence="5" type="primary">25497590</name>
    <name evidence="3" type="ordered locus">MTR_7g015860</name>
    <name evidence="4" type="ORF">MtrunA17_Chr7g0219881</name>
</gene>
<evidence type="ECO:0000313" key="7">
    <source>
        <dbReference type="Proteomes" id="UP000265566"/>
    </source>
</evidence>
<evidence type="ECO:0000313" key="6">
    <source>
        <dbReference type="Proteomes" id="UP000002051"/>
    </source>
</evidence>
<name>A0A072TX26_MEDTR</name>
<dbReference type="PANTHER" id="PTHR31625">
    <property type="match status" value="1"/>
</dbReference>
<dbReference type="Gramene" id="rna38602">
    <property type="protein sequence ID" value="RHN44479.1"/>
    <property type="gene ID" value="gene38602"/>
</dbReference>
<dbReference type="EMBL" id="PSQE01000007">
    <property type="protein sequence ID" value="RHN44479.1"/>
    <property type="molecule type" value="Genomic_DNA"/>
</dbReference>
<evidence type="ECO:0000313" key="5">
    <source>
        <dbReference type="EnsemblPlants" id="KEH21741"/>
    </source>
</evidence>
<keyword evidence="2 3" id="KW-0012">Acyltransferase</keyword>
<protein>
    <submittedName>
        <fullName evidence="3">Anthocyanin 5-aromatic acyltransferase</fullName>
    </submittedName>
    <submittedName>
        <fullName evidence="4">Putative transferase</fullName>
    </submittedName>
</protein>
<dbReference type="Gene3D" id="3.30.559.10">
    <property type="entry name" value="Chloramphenicol acetyltransferase-like domain"/>
    <property type="match status" value="2"/>
</dbReference>
<dbReference type="KEGG" id="mtr:25497590"/>
<dbReference type="HOGENOM" id="CLU_014546_7_0_1"/>
<sequence length="465" mass="52877">MDEEVKVIHQYQVSPPQGSLPSSITIPLSHLDLPWFHCPHVKRIFYYNFPHSTQHFLQTSLPILKNSLSLTLQHFFPFSSKIIFPPKPQTPHILYSQGDSISLTICESKSNFNHLISNSPKDLTIAFPFVPLIPPPSILEDGTSCIPTMAIQITIFPNSGFTICITFRHEIADGKAFHHFIKFWSSLSKGNLECSFLSLPLHKREIIQDPKNLKQSILEQLWNHPPKSLESTTSTNDHAASRNNIVRYRFNLTRHQVENLKKWVVTKCQNIGLETFHLSTFVVACSLLWVCIVKLKSLEDFSDKVIDNSPTDDDYEDIHGFGFLMDLRNRFELSIPSTYFGNCLSFCLATLPKRKLVGENGICEAANIIGREISLKDPLKEDKEFNKSLNMIRVIGSPKFDVYETDFGLGKPILTDVINNDESSAFCLSDSKDEYCGVEVAMVLERAHVKKFSDILEVQLRDTVM</sequence>
<dbReference type="Proteomes" id="UP000002051">
    <property type="component" value="Unassembled WGS sequence"/>
</dbReference>
<reference evidence="3 6" key="1">
    <citation type="journal article" date="2011" name="Nature">
        <title>The Medicago genome provides insight into the evolution of rhizobial symbioses.</title>
        <authorList>
            <person name="Young N.D."/>
            <person name="Debelle F."/>
            <person name="Oldroyd G.E."/>
            <person name="Geurts R."/>
            <person name="Cannon S.B."/>
            <person name="Udvardi M.K."/>
            <person name="Benedito V.A."/>
            <person name="Mayer K.F."/>
            <person name="Gouzy J."/>
            <person name="Schoof H."/>
            <person name="Van de Peer Y."/>
            <person name="Proost S."/>
            <person name="Cook D.R."/>
            <person name="Meyers B.C."/>
            <person name="Spannagl M."/>
            <person name="Cheung F."/>
            <person name="De Mita S."/>
            <person name="Krishnakumar V."/>
            <person name="Gundlach H."/>
            <person name="Zhou S."/>
            <person name="Mudge J."/>
            <person name="Bharti A.K."/>
            <person name="Murray J.D."/>
            <person name="Naoumkina M.A."/>
            <person name="Rosen B."/>
            <person name="Silverstein K.A."/>
            <person name="Tang H."/>
            <person name="Rombauts S."/>
            <person name="Zhao P.X."/>
            <person name="Zhou P."/>
            <person name="Barbe V."/>
            <person name="Bardou P."/>
            <person name="Bechner M."/>
            <person name="Bellec A."/>
            <person name="Berger A."/>
            <person name="Berges H."/>
            <person name="Bidwell S."/>
            <person name="Bisseling T."/>
            <person name="Choisne N."/>
            <person name="Couloux A."/>
            <person name="Denny R."/>
            <person name="Deshpande S."/>
            <person name="Dai X."/>
            <person name="Doyle J.J."/>
            <person name="Dudez A.M."/>
            <person name="Farmer A.D."/>
            <person name="Fouteau S."/>
            <person name="Franken C."/>
            <person name="Gibelin C."/>
            <person name="Gish J."/>
            <person name="Goldstein S."/>
            <person name="Gonzalez A.J."/>
            <person name="Green P.J."/>
            <person name="Hallab A."/>
            <person name="Hartog M."/>
            <person name="Hua A."/>
            <person name="Humphray S.J."/>
            <person name="Jeong D.H."/>
            <person name="Jing Y."/>
            <person name="Jocker A."/>
            <person name="Kenton S.M."/>
            <person name="Kim D.J."/>
            <person name="Klee K."/>
            <person name="Lai H."/>
            <person name="Lang C."/>
            <person name="Lin S."/>
            <person name="Macmil S.L."/>
            <person name="Magdelenat G."/>
            <person name="Matthews L."/>
            <person name="McCorrison J."/>
            <person name="Monaghan E.L."/>
            <person name="Mun J.H."/>
            <person name="Najar F.Z."/>
            <person name="Nicholson C."/>
            <person name="Noirot C."/>
            <person name="O'Bleness M."/>
            <person name="Paule C.R."/>
            <person name="Poulain J."/>
            <person name="Prion F."/>
            <person name="Qin B."/>
            <person name="Qu C."/>
            <person name="Retzel E.F."/>
            <person name="Riddle C."/>
            <person name="Sallet E."/>
            <person name="Samain S."/>
            <person name="Samson N."/>
            <person name="Sanders I."/>
            <person name="Saurat O."/>
            <person name="Scarpelli C."/>
            <person name="Schiex T."/>
            <person name="Segurens B."/>
            <person name="Severin A.J."/>
            <person name="Sherrier D.J."/>
            <person name="Shi R."/>
            <person name="Sims S."/>
            <person name="Singer S.R."/>
            <person name="Sinharoy S."/>
            <person name="Sterck L."/>
            <person name="Viollet A."/>
            <person name="Wang B.B."/>
            <person name="Wang K."/>
            <person name="Wang M."/>
            <person name="Wang X."/>
            <person name="Warfsmann J."/>
            <person name="Weissenbach J."/>
            <person name="White D.D."/>
            <person name="White J.D."/>
            <person name="Wiley G.B."/>
            <person name="Wincker P."/>
            <person name="Xing Y."/>
            <person name="Yang L."/>
            <person name="Yao Z."/>
            <person name="Ying F."/>
            <person name="Zhai J."/>
            <person name="Zhou L."/>
            <person name="Zuber A."/>
            <person name="Denarie J."/>
            <person name="Dixon R.A."/>
            <person name="May G.D."/>
            <person name="Schwartz D.C."/>
            <person name="Rogers J."/>
            <person name="Quetier F."/>
            <person name="Town C.D."/>
            <person name="Roe B.A."/>
        </authorList>
    </citation>
    <scope>NUCLEOTIDE SEQUENCE [LARGE SCALE GENOMIC DNA]</scope>
    <source>
        <strain evidence="3">A17</strain>
        <strain evidence="5 6">cv. Jemalong A17</strain>
    </source>
</reference>
<dbReference type="OrthoDB" id="1862401at2759"/>
<dbReference type="Pfam" id="PF02458">
    <property type="entry name" value="Transferase"/>
    <property type="match status" value="1"/>
</dbReference>
<keyword evidence="1 4" id="KW-0808">Transferase</keyword>
<dbReference type="EnsemblPlants" id="KEH21741">
    <property type="protein sequence ID" value="KEH21741"/>
    <property type="gene ID" value="MTR_7g015860"/>
</dbReference>
<dbReference type="GO" id="GO:0016747">
    <property type="term" value="F:acyltransferase activity, transferring groups other than amino-acyl groups"/>
    <property type="evidence" value="ECO:0007669"/>
    <property type="project" value="UniProtKB-ARBA"/>
</dbReference>
<reference evidence="7" key="4">
    <citation type="journal article" date="2018" name="Nat. Plants">
        <title>Whole-genome landscape of Medicago truncatula symbiotic genes.</title>
        <authorList>
            <person name="Pecrix Y."/>
            <person name="Staton S.E."/>
            <person name="Sallet E."/>
            <person name="Lelandais-Briere C."/>
            <person name="Moreau S."/>
            <person name="Carrere S."/>
            <person name="Blein T."/>
            <person name="Jardinaud M.F."/>
            <person name="Latrasse D."/>
            <person name="Zouine M."/>
            <person name="Zahm M."/>
            <person name="Kreplak J."/>
            <person name="Mayjonade B."/>
            <person name="Satge C."/>
            <person name="Perez M."/>
            <person name="Cauet S."/>
            <person name="Marande W."/>
            <person name="Chantry-Darmon C."/>
            <person name="Lopez-Roques C."/>
            <person name="Bouchez O."/>
            <person name="Berard A."/>
            <person name="Debelle F."/>
            <person name="Munos S."/>
            <person name="Bendahmane A."/>
            <person name="Berges H."/>
            <person name="Niebel A."/>
            <person name="Buitink J."/>
            <person name="Frugier F."/>
            <person name="Benhamed M."/>
            <person name="Crespi M."/>
            <person name="Gouzy J."/>
            <person name="Gamas P."/>
        </authorList>
    </citation>
    <scope>NUCLEOTIDE SEQUENCE [LARGE SCALE GENOMIC DNA]</scope>
    <source>
        <strain evidence="7">cv. Jemalong A17</strain>
    </source>
</reference>